<accession>A0A2J6WG13</accession>
<dbReference type="GO" id="GO:0003677">
    <property type="term" value="F:DNA binding"/>
    <property type="evidence" value="ECO:0007669"/>
    <property type="project" value="UniProtKB-KW"/>
</dbReference>
<dbReference type="Proteomes" id="UP000237040">
    <property type="component" value="Unassembled WGS sequence"/>
</dbReference>
<dbReference type="InterPro" id="IPR036086">
    <property type="entry name" value="ParB/Sulfiredoxin_sf"/>
</dbReference>
<organism evidence="5 6">
    <name type="scientific">Caldisericum exile</name>
    <dbReference type="NCBI Taxonomy" id="693075"/>
    <lineage>
        <taxon>Bacteria</taxon>
        <taxon>Pseudomonadati</taxon>
        <taxon>Caldisericota/Cryosericota group</taxon>
        <taxon>Caldisericota</taxon>
        <taxon>Caldisericia</taxon>
        <taxon>Caldisericales</taxon>
        <taxon>Caldisericaceae</taxon>
        <taxon>Caldisericum</taxon>
    </lineage>
</organism>
<reference evidence="5 6" key="1">
    <citation type="submission" date="2018-01" db="EMBL/GenBank/DDBJ databases">
        <title>Metagenomic assembled genomes from two thermal pools in the Uzon Caldera, Kamchatka, Russia.</title>
        <authorList>
            <person name="Wilkins L."/>
            <person name="Ettinger C."/>
        </authorList>
    </citation>
    <scope>NUCLEOTIDE SEQUENCE [LARGE SCALE GENOMIC DNA]</scope>
    <source>
        <strain evidence="5">ZAV-07</strain>
    </source>
</reference>
<protein>
    <recommendedName>
        <fullName evidence="4">ParB-like N-terminal domain-containing protein</fullName>
    </recommendedName>
</protein>
<evidence type="ECO:0000256" key="2">
    <source>
        <dbReference type="ARBA" id="ARBA00022829"/>
    </source>
</evidence>
<dbReference type="Pfam" id="PF02195">
    <property type="entry name" value="ParB_N"/>
    <property type="match status" value="1"/>
</dbReference>
<sequence>MEPKKGLPKDFNLRFDKGYVEELVNEKIQAKVIELNVRDIVTDPNQPRKTFNEESLKELAESIERHGVLEPILVRKVGTKYMIVAGERRYKATLLLKKDTIPAIVIDPKSDSIVREIQIVENLQREDISPIERAKAIYEYLKPYAKDKNVKTLLINYRMGRNVPEDFALTVSALCKAIGKTPITLIRWISLLDLPEDIQKKIDDPNSPLTSRHVESLLKVKDLDVIKKVVKIIEENELSSHDVANVVSTFKHFKPATLKGAIKNVENTINLIDFIDDKNRKNLKEELKTLKDLVNELEDKLGD</sequence>
<keyword evidence="3" id="KW-0238">DNA-binding</keyword>
<dbReference type="PANTHER" id="PTHR33375:SF1">
    <property type="entry name" value="CHROMOSOME-PARTITIONING PROTEIN PARB-RELATED"/>
    <property type="match status" value="1"/>
</dbReference>
<dbReference type="FunFam" id="3.90.1530.30:FF:000001">
    <property type="entry name" value="Chromosome partitioning protein ParB"/>
    <property type="match status" value="1"/>
</dbReference>
<evidence type="ECO:0000313" key="5">
    <source>
        <dbReference type="EMBL" id="PMP68981.1"/>
    </source>
</evidence>
<comment type="similarity">
    <text evidence="1">Belongs to the ParB family.</text>
</comment>
<dbReference type="SUPFAM" id="SSF110849">
    <property type="entry name" value="ParB/Sulfiredoxin"/>
    <property type="match status" value="1"/>
</dbReference>
<proteinExistence type="inferred from homology"/>
<evidence type="ECO:0000256" key="3">
    <source>
        <dbReference type="ARBA" id="ARBA00023125"/>
    </source>
</evidence>
<dbReference type="SUPFAM" id="SSF109709">
    <property type="entry name" value="KorB DNA-binding domain-like"/>
    <property type="match status" value="1"/>
</dbReference>
<feature type="domain" description="ParB-like N-terminal" evidence="4">
    <location>
        <begin position="33"/>
        <end position="123"/>
    </location>
</feature>
<dbReference type="NCBIfam" id="TIGR00180">
    <property type="entry name" value="parB_part"/>
    <property type="match status" value="1"/>
</dbReference>
<dbReference type="CDD" id="cd16393">
    <property type="entry name" value="SPO0J_N"/>
    <property type="match status" value="1"/>
</dbReference>
<keyword evidence="2" id="KW-0159">Chromosome partition</keyword>
<dbReference type="InterPro" id="IPR003115">
    <property type="entry name" value="ParB_N"/>
</dbReference>
<dbReference type="PANTHER" id="PTHR33375">
    <property type="entry name" value="CHROMOSOME-PARTITIONING PROTEIN PARB-RELATED"/>
    <property type="match status" value="1"/>
</dbReference>
<evidence type="ECO:0000313" key="6">
    <source>
        <dbReference type="Proteomes" id="UP000237040"/>
    </source>
</evidence>
<dbReference type="SMART" id="SM00470">
    <property type="entry name" value="ParB"/>
    <property type="match status" value="1"/>
</dbReference>
<dbReference type="AlphaFoldDB" id="A0A2J6WG13"/>
<dbReference type="GO" id="GO:0007059">
    <property type="term" value="P:chromosome segregation"/>
    <property type="evidence" value="ECO:0007669"/>
    <property type="project" value="UniProtKB-KW"/>
</dbReference>
<dbReference type="Gene3D" id="1.10.10.2830">
    <property type="match status" value="1"/>
</dbReference>
<evidence type="ECO:0000259" key="4">
    <source>
        <dbReference type="SMART" id="SM00470"/>
    </source>
</evidence>
<name>A0A2J6WG13_9BACT</name>
<dbReference type="Pfam" id="PF17762">
    <property type="entry name" value="HTH_ParB"/>
    <property type="match status" value="1"/>
</dbReference>
<dbReference type="InterPro" id="IPR041468">
    <property type="entry name" value="HTH_ParB/Spo0J"/>
</dbReference>
<evidence type="ECO:0000256" key="1">
    <source>
        <dbReference type="ARBA" id="ARBA00006295"/>
    </source>
</evidence>
<dbReference type="RefSeq" id="WP_416085319.1">
    <property type="nucleotide sequence ID" value="NZ_JBNAUB010000017.1"/>
</dbReference>
<dbReference type="InterPro" id="IPR050336">
    <property type="entry name" value="Chromosome_partition/occlusion"/>
</dbReference>
<dbReference type="GO" id="GO:0005694">
    <property type="term" value="C:chromosome"/>
    <property type="evidence" value="ECO:0007669"/>
    <property type="project" value="TreeGrafter"/>
</dbReference>
<gene>
    <name evidence="5" type="ORF">C0189_00100</name>
</gene>
<dbReference type="EMBL" id="PNIL01000002">
    <property type="protein sequence ID" value="PMP68981.1"/>
    <property type="molecule type" value="Genomic_DNA"/>
</dbReference>
<dbReference type="Gene3D" id="3.90.1530.30">
    <property type="match status" value="1"/>
</dbReference>
<comment type="caution">
    <text evidence="5">The sequence shown here is derived from an EMBL/GenBank/DDBJ whole genome shotgun (WGS) entry which is preliminary data.</text>
</comment>
<dbReference type="InterPro" id="IPR004437">
    <property type="entry name" value="ParB/RepB/Spo0J"/>
</dbReference>